<comment type="caution">
    <text evidence="2">The sequence shown here is derived from an EMBL/GenBank/DDBJ whole genome shotgun (WGS) entry which is preliminary data.</text>
</comment>
<protein>
    <submittedName>
        <fullName evidence="2">Putative hydrogenase assembly chaperone HypC/HupF</fullName>
    </submittedName>
</protein>
<dbReference type="NCBIfam" id="TIGR00074">
    <property type="entry name" value="hypC_hupF"/>
    <property type="match status" value="1"/>
</dbReference>
<comment type="similarity">
    <text evidence="1">Belongs to the HupF/HypC family.</text>
</comment>
<evidence type="ECO:0000313" key="3">
    <source>
        <dbReference type="Proteomes" id="UP000005309"/>
    </source>
</evidence>
<dbReference type="SUPFAM" id="SSF159127">
    <property type="entry name" value="HupF/HypC-like"/>
    <property type="match status" value="1"/>
</dbReference>
<dbReference type="EMBL" id="ACLA01000008">
    <property type="protein sequence ID" value="EEQ49075.1"/>
    <property type="molecule type" value="Genomic_DNA"/>
</dbReference>
<dbReference type="PROSITE" id="PS01097">
    <property type="entry name" value="HUPF_HYPC"/>
    <property type="match status" value="1"/>
</dbReference>
<evidence type="ECO:0000313" key="2">
    <source>
        <dbReference type="EMBL" id="EEQ49075.1"/>
    </source>
</evidence>
<dbReference type="Gene3D" id="2.30.30.140">
    <property type="match status" value="1"/>
</dbReference>
<dbReference type="PRINTS" id="PR00445">
    <property type="entry name" value="HUPFHYPC"/>
</dbReference>
<dbReference type="AlphaFoldDB" id="C4V236"/>
<dbReference type="Proteomes" id="UP000005309">
    <property type="component" value="Unassembled WGS sequence"/>
</dbReference>
<dbReference type="PANTHER" id="PTHR35177:SF2">
    <property type="entry name" value="HYDROGENASE MATURATION FACTOR HYBG"/>
    <property type="match status" value="1"/>
</dbReference>
<dbReference type="OrthoDB" id="9806017at2"/>
<sequence length="87" mass="9457">MCLAVPAKVVEIEDQLASVEVQGVRRAASLMLLPEAKVGDFVLVHAGFAMQIVDPAEMERIEALRAEMNGAPRTVTHIDTPCMEHMA</sequence>
<keyword evidence="3" id="KW-1185">Reference proteome</keyword>
<dbReference type="GO" id="GO:1902670">
    <property type="term" value="F:carbon dioxide binding"/>
    <property type="evidence" value="ECO:0007669"/>
    <property type="project" value="TreeGrafter"/>
</dbReference>
<gene>
    <name evidence="2" type="primary">hypC</name>
    <name evidence="2" type="ORF">HMPREF0908_0580</name>
</gene>
<dbReference type="GO" id="GO:0051604">
    <property type="term" value="P:protein maturation"/>
    <property type="evidence" value="ECO:0007669"/>
    <property type="project" value="TreeGrafter"/>
</dbReference>
<dbReference type="RefSeq" id="WP_006690843.1">
    <property type="nucleotide sequence ID" value="NZ_GG694007.1"/>
</dbReference>
<dbReference type="FunFam" id="2.30.30.140:FF:000022">
    <property type="entry name" value="Hydrogenase assembly chaperone HybG"/>
    <property type="match status" value="1"/>
</dbReference>
<dbReference type="HOGENOM" id="CLU_159381_2_2_9"/>
<organism evidence="2 3">
    <name type="scientific">Selenomonas flueggei ATCC 43531</name>
    <dbReference type="NCBI Taxonomy" id="638302"/>
    <lineage>
        <taxon>Bacteria</taxon>
        <taxon>Bacillati</taxon>
        <taxon>Bacillota</taxon>
        <taxon>Negativicutes</taxon>
        <taxon>Selenomonadales</taxon>
        <taxon>Selenomonadaceae</taxon>
        <taxon>Selenomonas</taxon>
    </lineage>
</organism>
<name>C4V236_9FIRM</name>
<dbReference type="Pfam" id="PF01455">
    <property type="entry name" value="HupF_HypC"/>
    <property type="match status" value="1"/>
</dbReference>
<dbReference type="PANTHER" id="PTHR35177">
    <property type="entry name" value="HYDROGENASE MATURATION FACTOR HYBG"/>
    <property type="match status" value="1"/>
</dbReference>
<accession>C4V236</accession>
<dbReference type="InterPro" id="IPR019812">
    <property type="entry name" value="Hydgase_assmbl_chp_CS"/>
</dbReference>
<dbReference type="GO" id="GO:0005506">
    <property type="term" value="F:iron ion binding"/>
    <property type="evidence" value="ECO:0007669"/>
    <property type="project" value="TreeGrafter"/>
</dbReference>
<dbReference type="STRING" id="638302.HMPREF0908_0580"/>
<evidence type="ECO:0000256" key="1">
    <source>
        <dbReference type="ARBA" id="ARBA00006018"/>
    </source>
</evidence>
<dbReference type="eggNOG" id="COG0298">
    <property type="taxonomic scope" value="Bacteria"/>
</dbReference>
<reference evidence="2 3" key="1">
    <citation type="submission" date="2009-04" db="EMBL/GenBank/DDBJ databases">
        <authorList>
            <person name="Qin X."/>
            <person name="Bachman B."/>
            <person name="Battles P."/>
            <person name="Bell A."/>
            <person name="Bess C."/>
            <person name="Bickham C."/>
            <person name="Chaboub L."/>
            <person name="Chen D."/>
            <person name="Coyle M."/>
            <person name="Deiros D.R."/>
            <person name="Dinh H."/>
            <person name="Forbes L."/>
            <person name="Fowler G."/>
            <person name="Francisco L."/>
            <person name="Fu Q."/>
            <person name="Gubbala S."/>
            <person name="Hale W."/>
            <person name="Han Y."/>
            <person name="Hemphill L."/>
            <person name="Highlander S.K."/>
            <person name="Hirani K."/>
            <person name="Hogues M."/>
            <person name="Jackson L."/>
            <person name="Jakkamsetti A."/>
            <person name="Javaid M."/>
            <person name="Jiang H."/>
            <person name="Korchina V."/>
            <person name="Kovar C."/>
            <person name="Lara F."/>
            <person name="Lee S."/>
            <person name="Mata R."/>
            <person name="Mathew T."/>
            <person name="Moen C."/>
            <person name="Morales K."/>
            <person name="Munidasa M."/>
            <person name="Nazareth L."/>
            <person name="Ngo R."/>
            <person name="Nguyen L."/>
            <person name="Okwuonu G."/>
            <person name="Ongeri F."/>
            <person name="Patil S."/>
            <person name="Petrosino J."/>
            <person name="Pham C."/>
            <person name="Pham P."/>
            <person name="Pu L.-L."/>
            <person name="Puazo M."/>
            <person name="Raj R."/>
            <person name="Reid J."/>
            <person name="Rouhana J."/>
            <person name="Saada N."/>
            <person name="Shang Y."/>
            <person name="Simmons D."/>
            <person name="Thornton R."/>
            <person name="Warren J."/>
            <person name="Weissenberger G."/>
            <person name="Zhang J."/>
            <person name="Zhang L."/>
            <person name="Zhou C."/>
            <person name="Zhu D."/>
            <person name="Muzny D."/>
            <person name="Worley K."/>
            <person name="Gibbs R."/>
        </authorList>
    </citation>
    <scope>NUCLEOTIDE SEQUENCE [LARGE SCALE GENOMIC DNA]</scope>
    <source>
        <strain evidence="2 3">ATCC 43531</strain>
    </source>
</reference>
<dbReference type="InterPro" id="IPR001109">
    <property type="entry name" value="Hydrogenase_HupF/HypC"/>
</dbReference>
<proteinExistence type="inferred from homology"/>